<name>A0A1G7DKK2_9FLAO</name>
<dbReference type="Pfam" id="PF02518">
    <property type="entry name" value="HATPase_c"/>
    <property type="match status" value="1"/>
</dbReference>
<dbReference type="EMBL" id="FNBA01000001">
    <property type="protein sequence ID" value="SDE52041.1"/>
    <property type="molecule type" value="Genomic_DNA"/>
</dbReference>
<reference evidence="9 10" key="1">
    <citation type="submission" date="2016-10" db="EMBL/GenBank/DDBJ databases">
        <authorList>
            <person name="de Groot N.N."/>
        </authorList>
    </citation>
    <scope>NUCLEOTIDE SEQUENCE [LARGE SCALE GENOMIC DNA]</scope>
    <source>
        <strain evidence="9 10">DSM 16195</strain>
    </source>
</reference>
<dbReference type="Gene3D" id="3.30.565.10">
    <property type="entry name" value="Histidine kinase-like ATPase, C-terminal domain"/>
    <property type="match status" value="1"/>
</dbReference>
<dbReference type="EC" id="2.7.13.3" evidence="2"/>
<dbReference type="InterPro" id="IPR000014">
    <property type="entry name" value="PAS"/>
</dbReference>
<proteinExistence type="predicted"/>
<dbReference type="AlphaFoldDB" id="A0A1G7DKK2"/>
<evidence type="ECO:0000259" key="8">
    <source>
        <dbReference type="PROSITE" id="PS50113"/>
    </source>
</evidence>
<dbReference type="PROSITE" id="PS50113">
    <property type="entry name" value="PAC"/>
    <property type="match status" value="2"/>
</dbReference>
<dbReference type="Gene3D" id="3.30.450.20">
    <property type="entry name" value="PAS domain"/>
    <property type="match status" value="4"/>
</dbReference>
<dbReference type="PROSITE" id="PS50109">
    <property type="entry name" value="HIS_KIN"/>
    <property type="match status" value="1"/>
</dbReference>
<keyword evidence="10" id="KW-1185">Reference proteome</keyword>
<evidence type="ECO:0000256" key="3">
    <source>
        <dbReference type="ARBA" id="ARBA00022553"/>
    </source>
</evidence>
<evidence type="ECO:0000259" key="7">
    <source>
        <dbReference type="PROSITE" id="PS50112"/>
    </source>
</evidence>
<organism evidence="9 10">
    <name type="scientific">Ulvibacter litoralis</name>
    <dbReference type="NCBI Taxonomy" id="227084"/>
    <lineage>
        <taxon>Bacteria</taxon>
        <taxon>Pseudomonadati</taxon>
        <taxon>Bacteroidota</taxon>
        <taxon>Flavobacteriia</taxon>
        <taxon>Flavobacteriales</taxon>
        <taxon>Flavobacteriaceae</taxon>
        <taxon>Ulvibacter</taxon>
    </lineage>
</organism>
<keyword evidence="5" id="KW-0418">Kinase</keyword>
<dbReference type="SMART" id="SM00086">
    <property type="entry name" value="PAC"/>
    <property type="match status" value="4"/>
</dbReference>
<evidence type="ECO:0000259" key="6">
    <source>
        <dbReference type="PROSITE" id="PS50109"/>
    </source>
</evidence>
<accession>A0A1G7DKK2</accession>
<dbReference type="InterPro" id="IPR000700">
    <property type="entry name" value="PAS-assoc_C"/>
</dbReference>
<dbReference type="SUPFAM" id="SSF55785">
    <property type="entry name" value="PYP-like sensor domain (PAS domain)"/>
    <property type="match status" value="4"/>
</dbReference>
<dbReference type="GO" id="GO:0004673">
    <property type="term" value="F:protein histidine kinase activity"/>
    <property type="evidence" value="ECO:0007669"/>
    <property type="project" value="UniProtKB-EC"/>
</dbReference>
<dbReference type="InterPro" id="IPR005467">
    <property type="entry name" value="His_kinase_dom"/>
</dbReference>
<keyword evidence="3" id="KW-0597">Phosphoprotein</keyword>
<keyword evidence="4" id="KW-0808">Transferase</keyword>
<dbReference type="CDD" id="cd00075">
    <property type="entry name" value="HATPase"/>
    <property type="match status" value="1"/>
</dbReference>
<dbReference type="PROSITE" id="PS50112">
    <property type="entry name" value="PAS"/>
    <property type="match status" value="1"/>
</dbReference>
<feature type="domain" description="Histidine kinase" evidence="6">
    <location>
        <begin position="548"/>
        <end position="759"/>
    </location>
</feature>
<evidence type="ECO:0000256" key="4">
    <source>
        <dbReference type="ARBA" id="ARBA00022679"/>
    </source>
</evidence>
<dbReference type="InterPro" id="IPR001610">
    <property type="entry name" value="PAC"/>
</dbReference>
<dbReference type="RefSeq" id="WP_093141366.1">
    <property type="nucleotide sequence ID" value="NZ_BMWO01000001.1"/>
</dbReference>
<dbReference type="InterPro" id="IPR004358">
    <property type="entry name" value="Sig_transdc_His_kin-like_C"/>
</dbReference>
<dbReference type="InterPro" id="IPR036890">
    <property type="entry name" value="HATPase_C_sf"/>
</dbReference>
<dbReference type="Proteomes" id="UP000199321">
    <property type="component" value="Unassembled WGS sequence"/>
</dbReference>
<dbReference type="CDD" id="cd00130">
    <property type="entry name" value="PAS"/>
    <property type="match status" value="2"/>
</dbReference>
<dbReference type="Pfam" id="PF08447">
    <property type="entry name" value="PAS_3"/>
    <property type="match status" value="4"/>
</dbReference>
<protein>
    <recommendedName>
        <fullName evidence="2">histidine kinase</fullName>
        <ecNumber evidence="2">2.7.13.3</ecNumber>
    </recommendedName>
</protein>
<sequence>MYQSPNIKLHELTQKDTSILDFLKNIALDGFWELEPSFPFQGSLSSSFCKALGYTEKELHLNIASWQSCIASENLQDALDYFTSIQNNTQSKGAKTIRFTHKDGSPVWMQLQGHLLKGIDDSPNCIAVSLTNVTEREQTIRNQQRKIQHYKHVTTGTDIGTWEHNVQTRTVNFNEQWAAILGYTLEEIGEVNDRTWQKFAHPDDVAKSTQLYDDHVRGKSEFYVNETRMKHKEGHWVWVLDKGKVVSHTLDGQPEWIAGSHQDITERKNIQFQVTHLKDLLEKSNEAAKIGTWDVDLTTGKVYWSNVTCKIHEVETSYIPVLEAGINFFKEGESRDLITKVFTNAIEKGKKYDIELQIITAKNNEKWVRAIGIPVMEDGKCIRVYGLFQDIDEKTKAIKRVSQQEELFRNTFHDLSVGLALVGIDGKWLKVNNGLTKILGYTRTELYEKTFQDITHPDDLNIDLENVTELLNLKKRRYQMEKRYLHKNGNVIWAHLSVSIVLNDAGDPIHFVSQITDITEKKNAENKINKLLLVTKGQNERLLNFAHIVSHNLRSHSGNFSMLLNLIDEEAKEATTNEFYPLLREASNSLEETVGHLNQIVNMNTHINDRLEPLKLKDTILKTLTNVKSLLIKSDFTIINEVPDNTIVRAIPAYLESILLNLITNAIKYSSPERKSCLTIKTITKKRKVTVQFIDNGIGINLDLYGDKVFGMYKTFHYNKDAKGIGLFIAKNQIEAMGGEISVESEVNKGSIFSASFMS</sequence>
<gene>
    <name evidence="9" type="ORF">SAMN05421855_1011034</name>
</gene>
<dbReference type="NCBIfam" id="TIGR00229">
    <property type="entry name" value="sensory_box"/>
    <property type="match status" value="3"/>
</dbReference>
<dbReference type="SMART" id="SM00387">
    <property type="entry name" value="HATPase_c"/>
    <property type="match status" value="1"/>
</dbReference>
<comment type="catalytic activity">
    <reaction evidence="1">
        <text>ATP + protein L-histidine = ADP + protein N-phospho-L-histidine.</text>
        <dbReference type="EC" id="2.7.13.3"/>
    </reaction>
</comment>
<dbReference type="InterPro" id="IPR052162">
    <property type="entry name" value="Sensor_kinase/Photoreceptor"/>
</dbReference>
<dbReference type="PRINTS" id="PR00344">
    <property type="entry name" value="BCTRLSENSOR"/>
</dbReference>
<evidence type="ECO:0000256" key="1">
    <source>
        <dbReference type="ARBA" id="ARBA00000085"/>
    </source>
</evidence>
<feature type="domain" description="PAC" evidence="8">
    <location>
        <begin position="223"/>
        <end position="276"/>
    </location>
</feature>
<evidence type="ECO:0000256" key="2">
    <source>
        <dbReference type="ARBA" id="ARBA00012438"/>
    </source>
</evidence>
<feature type="domain" description="PAC" evidence="8">
    <location>
        <begin position="478"/>
        <end position="530"/>
    </location>
</feature>
<dbReference type="SUPFAM" id="SSF55874">
    <property type="entry name" value="ATPase domain of HSP90 chaperone/DNA topoisomerase II/histidine kinase"/>
    <property type="match status" value="1"/>
</dbReference>
<dbReference type="PANTHER" id="PTHR43304:SF1">
    <property type="entry name" value="PAC DOMAIN-CONTAINING PROTEIN"/>
    <property type="match status" value="1"/>
</dbReference>
<dbReference type="InterPro" id="IPR013655">
    <property type="entry name" value="PAS_fold_3"/>
</dbReference>
<evidence type="ECO:0000256" key="5">
    <source>
        <dbReference type="ARBA" id="ARBA00022777"/>
    </source>
</evidence>
<feature type="domain" description="PAS" evidence="7">
    <location>
        <begin position="404"/>
        <end position="474"/>
    </location>
</feature>
<dbReference type="OrthoDB" id="5522855at2"/>
<dbReference type="InterPro" id="IPR035965">
    <property type="entry name" value="PAS-like_dom_sf"/>
</dbReference>
<dbReference type="STRING" id="227084.SAMN05421855_1011034"/>
<evidence type="ECO:0000313" key="10">
    <source>
        <dbReference type="Proteomes" id="UP000199321"/>
    </source>
</evidence>
<dbReference type="SMART" id="SM00091">
    <property type="entry name" value="PAS"/>
    <property type="match status" value="2"/>
</dbReference>
<evidence type="ECO:0000313" key="9">
    <source>
        <dbReference type="EMBL" id="SDE52041.1"/>
    </source>
</evidence>
<dbReference type="PANTHER" id="PTHR43304">
    <property type="entry name" value="PHYTOCHROME-LIKE PROTEIN CPH1"/>
    <property type="match status" value="1"/>
</dbReference>
<dbReference type="InterPro" id="IPR003594">
    <property type="entry name" value="HATPase_dom"/>
</dbReference>